<proteinExistence type="predicted"/>
<name>A0A7H1MND0_9LACO</name>
<gene>
    <name evidence="2" type="ORF">FY536_06765</name>
</gene>
<dbReference type="RefSeq" id="WP_104914686.1">
    <property type="nucleotide sequence ID" value="NZ_CP026847.1"/>
</dbReference>
<organism evidence="2 3">
    <name type="scientific">Weissella koreensis</name>
    <dbReference type="NCBI Taxonomy" id="165096"/>
    <lineage>
        <taxon>Bacteria</taxon>
        <taxon>Bacillati</taxon>
        <taxon>Bacillota</taxon>
        <taxon>Bacilli</taxon>
        <taxon>Lactobacillales</taxon>
        <taxon>Lactobacillaceae</taxon>
        <taxon>Weissella</taxon>
    </lineage>
</organism>
<evidence type="ECO:0000256" key="1">
    <source>
        <dbReference type="SAM" id="MobiDB-lite"/>
    </source>
</evidence>
<feature type="region of interest" description="Disordered" evidence="1">
    <location>
        <begin position="26"/>
        <end position="65"/>
    </location>
</feature>
<keyword evidence="3" id="KW-1185">Reference proteome</keyword>
<dbReference type="AlphaFoldDB" id="A0A7H1MND0"/>
<accession>A0A7H1MND0</accession>
<protein>
    <submittedName>
        <fullName evidence="2">Uncharacterized protein</fullName>
    </submittedName>
</protein>
<evidence type="ECO:0000313" key="2">
    <source>
        <dbReference type="EMBL" id="QNT64966.1"/>
    </source>
</evidence>
<evidence type="ECO:0000313" key="3">
    <source>
        <dbReference type="Proteomes" id="UP000516446"/>
    </source>
</evidence>
<reference evidence="2 3" key="1">
    <citation type="submission" date="2019-08" db="EMBL/GenBank/DDBJ databases">
        <authorList>
            <person name="Chang H.C."/>
            <person name="Mun S.Y."/>
        </authorList>
    </citation>
    <scope>NUCLEOTIDE SEQUENCE [LARGE SCALE GENOMIC DNA]</scope>
    <source>
        <strain evidence="2 3">SK</strain>
    </source>
</reference>
<dbReference type="Proteomes" id="UP000516446">
    <property type="component" value="Chromosome"/>
</dbReference>
<dbReference type="EMBL" id="CP043431">
    <property type="protein sequence ID" value="QNT64966.1"/>
    <property type="molecule type" value="Genomic_DNA"/>
</dbReference>
<feature type="compositionally biased region" description="Basic residues" evidence="1">
    <location>
        <begin position="30"/>
        <end position="42"/>
    </location>
</feature>
<sequence length="139" mass="16461">MNKSILGIVILPILLVSMHTTPHITPHVTTHTKNHISSRKSVRSGNSRTNDRSKISQHNNNRRQSIHYRHNQSSFFRNLIFWNLLTHHSRNDKEFIRVKDKTGKWHKVELSKKQLKTIEHKDKLIYSKGHVYEGEKRIN</sequence>